<name>A0A923I1C4_9BURK</name>
<comment type="caution">
    <text evidence="1">The sequence shown here is derived from an EMBL/GenBank/DDBJ whole genome shotgun (WGS) entry which is preliminary data.</text>
</comment>
<sequence length="213" mass="25023">MQAQPDNTAPALDLRINYYNKILTPEGVTKETRYEEIMLRRPGHVWIERILPKQSNAHLTESAEKGHTHKQFNHVTTPRHIFIDNGQTKIEFIDKNQKELISIPAAEFNNVNFDGSWDNAFYLLNPKLIKEIPLSKRQSTITNAKWHEREINGSFQRILWDEQKQIPLSIETGDKHGFIFRKLDIQIENKLNAQLPWKQAQSYSRKEYADFLD</sequence>
<gene>
    <name evidence="1" type="ORF">H8K47_02210</name>
</gene>
<accession>A0A923I1C4</accession>
<dbReference type="AlphaFoldDB" id="A0A923I1C4"/>
<reference evidence="1" key="1">
    <citation type="submission" date="2020-08" db="EMBL/GenBank/DDBJ databases">
        <title>Novel species isolated from subtropical streams in China.</title>
        <authorList>
            <person name="Lu H."/>
        </authorList>
    </citation>
    <scope>NUCLEOTIDE SEQUENCE</scope>
    <source>
        <strain evidence="1">CY7W</strain>
    </source>
</reference>
<proteinExistence type="predicted"/>
<dbReference type="EMBL" id="JACOGG010000002">
    <property type="protein sequence ID" value="MBC3934164.1"/>
    <property type="molecule type" value="Genomic_DNA"/>
</dbReference>
<evidence type="ECO:0000313" key="2">
    <source>
        <dbReference type="Proteomes" id="UP000612361"/>
    </source>
</evidence>
<keyword evidence="2" id="KW-1185">Reference proteome</keyword>
<dbReference type="Proteomes" id="UP000612361">
    <property type="component" value="Unassembled WGS sequence"/>
</dbReference>
<protein>
    <submittedName>
        <fullName evidence="1">Uncharacterized protein</fullName>
    </submittedName>
</protein>
<evidence type="ECO:0000313" key="1">
    <source>
        <dbReference type="EMBL" id="MBC3934164.1"/>
    </source>
</evidence>
<organism evidence="1 2">
    <name type="scientific">Undibacterium rugosum</name>
    <dbReference type="NCBI Taxonomy" id="2762291"/>
    <lineage>
        <taxon>Bacteria</taxon>
        <taxon>Pseudomonadati</taxon>
        <taxon>Pseudomonadota</taxon>
        <taxon>Betaproteobacteria</taxon>
        <taxon>Burkholderiales</taxon>
        <taxon>Oxalobacteraceae</taxon>
        <taxon>Undibacterium</taxon>
    </lineage>
</organism>